<reference evidence="1 2" key="1">
    <citation type="journal article" date="2019" name="Genome Biol. Evol.">
        <title>Insights into the evolution of the New World diploid cottons (Gossypium, subgenus Houzingenia) based on genome sequencing.</title>
        <authorList>
            <person name="Grover C.E."/>
            <person name="Arick M.A. 2nd"/>
            <person name="Thrash A."/>
            <person name="Conover J.L."/>
            <person name="Sanders W.S."/>
            <person name="Peterson D.G."/>
            <person name="Frelichowski J.E."/>
            <person name="Scheffler J.A."/>
            <person name="Scheffler B.E."/>
            <person name="Wendel J.F."/>
        </authorList>
    </citation>
    <scope>NUCLEOTIDE SEQUENCE [LARGE SCALE GENOMIC DNA]</scope>
    <source>
        <strain evidence="1">157</strain>
        <tissue evidence="1">Leaf</tissue>
    </source>
</reference>
<name>A0A7J8N4U5_9ROSI</name>
<dbReference type="Proteomes" id="UP000593572">
    <property type="component" value="Unassembled WGS sequence"/>
</dbReference>
<evidence type="ECO:0000313" key="1">
    <source>
        <dbReference type="EMBL" id="MBA0571936.1"/>
    </source>
</evidence>
<comment type="caution">
    <text evidence="1">The sequence shown here is derived from an EMBL/GenBank/DDBJ whole genome shotgun (WGS) entry which is preliminary data.</text>
</comment>
<accession>A0A7J8N4U5</accession>
<dbReference type="AlphaFoldDB" id="A0A7J8N4U5"/>
<sequence length="32" mass="3471">MKLLIAPMESNSGNYAKRSMNLCGLKEGTTVI</sequence>
<keyword evidence="2" id="KW-1185">Reference proteome</keyword>
<organism evidence="1 2">
    <name type="scientific">Gossypium lobatum</name>
    <dbReference type="NCBI Taxonomy" id="34289"/>
    <lineage>
        <taxon>Eukaryota</taxon>
        <taxon>Viridiplantae</taxon>
        <taxon>Streptophyta</taxon>
        <taxon>Embryophyta</taxon>
        <taxon>Tracheophyta</taxon>
        <taxon>Spermatophyta</taxon>
        <taxon>Magnoliopsida</taxon>
        <taxon>eudicotyledons</taxon>
        <taxon>Gunneridae</taxon>
        <taxon>Pentapetalae</taxon>
        <taxon>rosids</taxon>
        <taxon>malvids</taxon>
        <taxon>Malvales</taxon>
        <taxon>Malvaceae</taxon>
        <taxon>Malvoideae</taxon>
        <taxon>Gossypium</taxon>
    </lineage>
</organism>
<protein>
    <submittedName>
        <fullName evidence="1">Uncharacterized protein</fullName>
    </submittedName>
</protein>
<proteinExistence type="predicted"/>
<dbReference type="EMBL" id="JABEZX010000012">
    <property type="protein sequence ID" value="MBA0571936.1"/>
    <property type="molecule type" value="Genomic_DNA"/>
</dbReference>
<gene>
    <name evidence="1" type="ORF">Golob_002305</name>
</gene>
<evidence type="ECO:0000313" key="2">
    <source>
        <dbReference type="Proteomes" id="UP000593572"/>
    </source>
</evidence>